<reference evidence="2 3" key="1">
    <citation type="journal article" date="2018" name="Nat. Ecol. Evol.">
        <title>Genomic signatures of mitonuclear coevolution across populations of Tigriopus californicus.</title>
        <authorList>
            <person name="Barreto F.S."/>
            <person name="Watson E.T."/>
            <person name="Lima T.G."/>
            <person name="Willett C.S."/>
            <person name="Edmands S."/>
            <person name="Li W."/>
            <person name="Burton R.S."/>
        </authorList>
    </citation>
    <scope>NUCLEOTIDE SEQUENCE [LARGE SCALE GENOMIC DNA]</scope>
    <source>
        <strain evidence="2 3">San Diego</strain>
    </source>
</reference>
<dbReference type="AlphaFoldDB" id="A0A553NVR0"/>
<evidence type="ECO:0000313" key="2">
    <source>
        <dbReference type="EMBL" id="TRY69522.1"/>
    </source>
</evidence>
<name>A0A553NVR0_TIGCA</name>
<keyword evidence="3" id="KW-1185">Reference proteome</keyword>
<dbReference type="EMBL" id="VCGU01000010">
    <property type="protein sequence ID" value="TRY69522.1"/>
    <property type="molecule type" value="Genomic_DNA"/>
</dbReference>
<feature type="region of interest" description="Disordered" evidence="1">
    <location>
        <begin position="40"/>
        <end position="60"/>
    </location>
</feature>
<evidence type="ECO:0000313" key="3">
    <source>
        <dbReference type="Proteomes" id="UP000318571"/>
    </source>
</evidence>
<dbReference type="Proteomes" id="UP000318571">
    <property type="component" value="Chromosome 1"/>
</dbReference>
<feature type="compositionally biased region" description="Low complexity" evidence="1">
    <location>
        <begin position="146"/>
        <end position="163"/>
    </location>
</feature>
<gene>
    <name evidence="2" type="ORF">TCAL_05105</name>
</gene>
<proteinExistence type="predicted"/>
<organism evidence="2 3">
    <name type="scientific">Tigriopus californicus</name>
    <name type="common">Marine copepod</name>
    <dbReference type="NCBI Taxonomy" id="6832"/>
    <lineage>
        <taxon>Eukaryota</taxon>
        <taxon>Metazoa</taxon>
        <taxon>Ecdysozoa</taxon>
        <taxon>Arthropoda</taxon>
        <taxon>Crustacea</taxon>
        <taxon>Multicrustacea</taxon>
        <taxon>Hexanauplia</taxon>
        <taxon>Copepoda</taxon>
        <taxon>Harpacticoida</taxon>
        <taxon>Harpacticidae</taxon>
        <taxon>Tigriopus</taxon>
    </lineage>
</organism>
<evidence type="ECO:0000256" key="1">
    <source>
        <dbReference type="SAM" id="MobiDB-lite"/>
    </source>
</evidence>
<protein>
    <submittedName>
        <fullName evidence="2">Uncharacterized protein</fullName>
    </submittedName>
</protein>
<feature type="compositionally biased region" description="Basic and acidic residues" evidence="1">
    <location>
        <begin position="50"/>
        <end position="60"/>
    </location>
</feature>
<accession>A0A553NVR0</accession>
<sequence>MRLQFLIKERGIPRRFPDIPLDLEPLRIRAFQGDPEARKALSNNEAAEANETKLRAKDSGAKEKRRIKVRMFGNDLIIPNGVKYLKDVPAFLVKLGEKTKEIRIQALNMQIRKLQAWKKKLLISLGRNETDYDKAEAGEQGMSSFSPSVTNPSPTDSNPTDSSPTKEMKSFPSSAKGFDDHEMATLSSDVSHTEHVVDLEEIFTNLPESTPIYRSSRADFSHRSWRKVARRNRPNFTSLRKTVEPRMSQVVPDSDFHIESDMTEGYEINLLDEDPEVGEQTHEPRAFFLPK</sequence>
<comment type="caution">
    <text evidence="2">The sequence shown here is derived from an EMBL/GenBank/DDBJ whole genome shotgun (WGS) entry which is preliminary data.</text>
</comment>
<feature type="region of interest" description="Disordered" evidence="1">
    <location>
        <begin position="135"/>
        <end position="179"/>
    </location>
</feature>